<proteinExistence type="predicted"/>
<name>A0A6B9RHV1_9CAUD</name>
<reference evidence="1 2" key="1">
    <citation type="submission" date="2019-09" db="EMBL/GenBank/DDBJ databases">
        <title>Efficacy of Lytic Podophage and Its a new Exopolysaccharide Depolymerase against Shiga toxin-producing E.coli.</title>
        <authorList>
            <person name="Chen Y."/>
            <person name="Song J."/>
            <person name="Qian P."/>
            <person name="Li X."/>
        </authorList>
    </citation>
    <scope>NUCLEOTIDE SEQUENCE [LARGE SCALE GENOMIC DNA]</scope>
</reference>
<sequence length="95" mass="10711">MALIGIKKLNTEEVFSIFNSNEWELAKGVYSCPCFKRNKETGEVLQLPDKVKVDYFIHMKGNPSLNRRHIQQGAAKAIASALGVSLRDVKEVLDY</sequence>
<dbReference type="Proteomes" id="UP000465040">
    <property type="component" value="Segment"/>
</dbReference>
<accession>A0A6B9RHV1</accession>
<keyword evidence="2" id="KW-1185">Reference proteome</keyword>
<organism evidence="1 2">
    <name type="scientific">Escherichia phage vB_EcoP_PHB19</name>
    <dbReference type="NCBI Taxonomy" id="2698729"/>
    <lineage>
        <taxon>Viruses</taxon>
        <taxon>Duplodnaviria</taxon>
        <taxon>Heunggongvirae</taxon>
        <taxon>Uroviricota</taxon>
        <taxon>Caudoviricetes</taxon>
        <taxon>Autographivirales</taxon>
        <taxon>Autotranscriptaviridae</taxon>
        <taxon>Studiervirinae</taxon>
        <taxon>Teseptimavirus</taxon>
        <taxon>Teseptimavirus PHB19</taxon>
    </lineage>
</organism>
<evidence type="ECO:0000313" key="1">
    <source>
        <dbReference type="EMBL" id="QHI00782.1"/>
    </source>
</evidence>
<dbReference type="EMBL" id="MN481365">
    <property type="protein sequence ID" value="QHI00782.1"/>
    <property type="molecule type" value="Genomic_DNA"/>
</dbReference>
<protein>
    <submittedName>
        <fullName evidence="1">Uncharacterized protein</fullName>
    </submittedName>
</protein>
<evidence type="ECO:0000313" key="2">
    <source>
        <dbReference type="Proteomes" id="UP000465040"/>
    </source>
</evidence>